<reference evidence="9" key="2">
    <citation type="submission" date="2019-07" db="EMBL/GenBank/DDBJ databases">
        <authorList>
            <person name="Papic B."/>
        </authorList>
    </citation>
    <scope>NUCLEOTIDE SEQUENCE [LARGE SCALE GENOMIC DNA]</scope>
    <source>
        <strain evidence="9">L8b</strain>
    </source>
</reference>
<evidence type="ECO:0000259" key="8">
    <source>
        <dbReference type="Pfam" id="PF00884"/>
    </source>
</evidence>
<keyword evidence="4 7" id="KW-0812">Transmembrane</keyword>
<feature type="domain" description="Sulfatase N-terminal" evidence="8">
    <location>
        <begin position="126"/>
        <end position="416"/>
    </location>
</feature>
<evidence type="ECO:0000313" key="10">
    <source>
        <dbReference type="Proteomes" id="UP000319322"/>
    </source>
</evidence>
<dbReference type="GO" id="GO:0009244">
    <property type="term" value="P:lipopolysaccharide core region biosynthetic process"/>
    <property type="evidence" value="ECO:0007669"/>
    <property type="project" value="TreeGrafter"/>
</dbReference>
<dbReference type="Proteomes" id="UP000319322">
    <property type="component" value="Unassembled WGS sequence"/>
</dbReference>
<proteinExistence type="predicted"/>
<evidence type="ECO:0000256" key="5">
    <source>
        <dbReference type="ARBA" id="ARBA00022989"/>
    </source>
</evidence>
<keyword evidence="5 7" id="KW-1133">Transmembrane helix</keyword>
<dbReference type="PANTHER" id="PTHR30443">
    <property type="entry name" value="INNER MEMBRANE PROTEIN"/>
    <property type="match status" value="1"/>
</dbReference>
<comment type="caution">
    <text evidence="9">The sequence shown here is derived from an EMBL/GenBank/DDBJ whole genome shotgun (WGS) entry which is preliminary data.</text>
</comment>
<evidence type="ECO:0000256" key="6">
    <source>
        <dbReference type="ARBA" id="ARBA00023136"/>
    </source>
</evidence>
<accession>A0A553UG71</accession>
<dbReference type="Gene3D" id="3.40.720.10">
    <property type="entry name" value="Alkaline Phosphatase, subunit A"/>
    <property type="match status" value="1"/>
</dbReference>
<dbReference type="Pfam" id="PF00884">
    <property type="entry name" value="Sulfatase"/>
    <property type="match status" value="1"/>
</dbReference>
<dbReference type="InterPro" id="IPR058130">
    <property type="entry name" value="PEA_transf_C"/>
</dbReference>
<dbReference type="CDD" id="cd16017">
    <property type="entry name" value="LptA"/>
    <property type="match status" value="1"/>
</dbReference>
<feature type="transmembrane region" description="Helical" evidence="7">
    <location>
        <begin position="44"/>
        <end position="66"/>
    </location>
</feature>
<reference evidence="9" key="1">
    <citation type="submission" date="2019-07" db="EMBL/GenBank/DDBJ databases">
        <title>Helicobacter labacensis sp. nov., Helicobacter mehlei sp. nov. and Helicobacter vulpis sp. nov., isolated from gastric mucosa of red fox (Vulpis vulpis).</title>
        <authorList>
            <person name="Kusar D."/>
            <person name="Gruntar I."/>
            <person name="Pate M."/>
            <person name="Zajc U."/>
            <person name="Ocepek M."/>
        </authorList>
    </citation>
    <scope>NUCLEOTIDE SEQUENCE [LARGE SCALE GENOMIC DNA]</scope>
    <source>
        <strain evidence="9">L8b</strain>
    </source>
</reference>
<protein>
    <submittedName>
        <fullName evidence="9">Phosphoethanolamine transferase</fullName>
    </submittedName>
</protein>
<dbReference type="EMBL" id="VKGC01000050">
    <property type="protein sequence ID" value="TSA79194.1"/>
    <property type="molecule type" value="Genomic_DNA"/>
</dbReference>
<comment type="subcellular location">
    <subcellularLocation>
        <location evidence="1">Cell membrane</location>
        <topology evidence="1">Multi-pass membrane protein</topology>
    </subcellularLocation>
</comment>
<dbReference type="GO" id="GO:0005886">
    <property type="term" value="C:plasma membrane"/>
    <property type="evidence" value="ECO:0007669"/>
    <property type="project" value="UniProtKB-SubCell"/>
</dbReference>
<keyword evidence="10" id="KW-1185">Reference proteome</keyword>
<name>A0A553UG71_9HELI</name>
<dbReference type="InterPro" id="IPR040423">
    <property type="entry name" value="PEA_transferase"/>
</dbReference>
<keyword evidence="6 7" id="KW-0472">Membrane</keyword>
<keyword evidence="3 9" id="KW-0808">Transferase</keyword>
<organism evidence="9 10">
    <name type="scientific">Helicobacter mehlei</name>
    <dbReference type="NCBI Taxonomy" id="2316080"/>
    <lineage>
        <taxon>Bacteria</taxon>
        <taxon>Pseudomonadati</taxon>
        <taxon>Campylobacterota</taxon>
        <taxon>Epsilonproteobacteria</taxon>
        <taxon>Campylobacterales</taxon>
        <taxon>Helicobacteraceae</taxon>
        <taxon>Helicobacter</taxon>
    </lineage>
</organism>
<dbReference type="InterPro" id="IPR000917">
    <property type="entry name" value="Sulfatase_N"/>
</dbReference>
<evidence type="ECO:0000256" key="3">
    <source>
        <dbReference type="ARBA" id="ARBA00022679"/>
    </source>
</evidence>
<evidence type="ECO:0000256" key="7">
    <source>
        <dbReference type="SAM" id="Phobius"/>
    </source>
</evidence>
<keyword evidence="2" id="KW-1003">Cell membrane</keyword>
<dbReference type="GO" id="GO:0016776">
    <property type="term" value="F:phosphotransferase activity, phosphate group as acceptor"/>
    <property type="evidence" value="ECO:0007669"/>
    <property type="project" value="TreeGrafter"/>
</dbReference>
<dbReference type="SUPFAM" id="SSF53649">
    <property type="entry name" value="Alkaline phosphatase-like"/>
    <property type="match status" value="1"/>
</dbReference>
<evidence type="ECO:0000256" key="4">
    <source>
        <dbReference type="ARBA" id="ARBA00022692"/>
    </source>
</evidence>
<evidence type="ECO:0000256" key="2">
    <source>
        <dbReference type="ARBA" id="ARBA00022475"/>
    </source>
</evidence>
<dbReference type="AlphaFoldDB" id="A0A553UG71"/>
<dbReference type="PANTHER" id="PTHR30443:SF2">
    <property type="entry name" value="PHOSPHOETHANOLAMINE TRANSFERASE EPTC"/>
    <property type="match status" value="1"/>
</dbReference>
<evidence type="ECO:0000256" key="1">
    <source>
        <dbReference type="ARBA" id="ARBA00004651"/>
    </source>
</evidence>
<gene>
    <name evidence="9" type="ORF">FNE76_08015</name>
</gene>
<dbReference type="InterPro" id="IPR017850">
    <property type="entry name" value="Alkaline_phosphatase_core_sf"/>
</dbReference>
<evidence type="ECO:0000313" key="9">
    <source>
        <dbReference type="EMBL" id="TSA79194.1"/>
    </source>
</evidence>
<sequence>MIITTGSCVGGFWGGWGWCFVVWGGGGGGGGGGGPPPINLSRKFSYGLLIGLFGVFGVHTGINYYLQGMHGIVINPNITTHNIPVVKEILAISTTIKDYTGSATLYKNLRKPLEKDYLSVESNRVPNVILIIGEGASRDFMGVYGYGVPNTPLANALQKSQNLFVFDDVISAYAITAAVFPTLLSYGDFEHKNTSWHAYNTLGKVFNQAGYETFWIDVQDDLSRNNIYAHLAHPFTHKYWTNAPLDIPQATQDIWAFEMLGHIRPQLQDKNFILLHLFGSHFIYSRRFPKSFAKFTTTDIPYQGLHVQNEGDKQVVADYVNSIYYTDHILNKIFQFFKSKDAIIFYLSDHAQDIFQSSNTYGHSCSKHGVEIPFMVYVTDIFKQKHPDKVKLIAGAVHKPFMSDDLIHALLPIVGIHTKDNLESKNLFDPHFNTRRKRVYCGDLKYLNH</sequence>